<reference evidence="2 3" key="1">
    <citation type="submission" date="2019-12" db="EMBL/GenBank/DDBJ databases">
        <authorList>
            <person name="Kun Z."/>
        </authorList>
    </citation>
    <scope>NUCLEOTIDE SEQUENCE [LARGE SCALE GENOMIC DNA]</scope>
    <source>
        <strain evidence="2 3">YIM 123512</strain>
    </source>
</reference>
<organism evidence="2 3">
    <name type="scientific">Nocardioides flavescens</name>
    <dbReference type="NCBI Taxonomy" id="2691959"/>
    <lineage>
        <taxon>Bacteria</taxon>
        <taxon>Bacillati</taxon>
        <taxon>Actinomycetota</taxon>
        <taxon>Actinomycetes</taxon>
        <taxon>Propionibacteriales</taxon>
        <taxon>Nocardioidaceae</taxon>
        <taxon>Nocardioides</taxon>
    </lineage>
</organism>
<accession>A0A6L7EXB3</accession>
<protein>
    <recommendedName>
        <fullName evidence="4">Ig-like domain (Group 3)</fullName>
    </recommendedName>
</protein>
<evidence type="ECO:0000256" key="1">
    <source>
        <dbReference type="SAM" id="SignalP"/>
    </source>
</evidence>
<dbReference type="SUPFAM" id="SSF101898">
    <property type="entry name" value="NHL repeat"/>
    <property type="match status" value="1"/>
</dbReference>
<feature type="chain" id="PRO_5027109798" description="Ig-like domain (Group 3)" evidence="1">
    <location>
        <begin position="27"/>
        <end position="472"/>
    </location>
</feature>
<dbReference type="InterPro" id="IPR006311">
    <property type="entry name" value="TAT_signal"/>
</dbReference>
<name>A0A6L7EXB3_9ACTN</name>
<dbReference type="Proteomes" id="UP000473325">
    <property type="component" value="Unassembled WGS sequence"/>
</dbReference>
<dbReference type="EMBL" id="WUEK01000003">
    <property type="protein sequence ID" value="MXG88925.1"/>
    <property type="molecule type" value="Genomic_DNA"/>
</dbReference>
<keyword evidence="3" id="KW-1185">Reference proteome</keyword>
<gene>
    <name evidence="2" type="ORF">GRQ65_05105</name>
</gene>
<dbReference type="RefSeq" id="WP_160875883.1">
    <property type="nucleotide sequence ID" value="NZ_WUEK01000003.1"/>
</dbReference>
<evidence type="ECO:0000313" key="3">
    <source>
        <dbReference type="Proteomes" id="UP000473325"/>
    </source>
</evidence>
<feature type="signal peptide" evidence="1">
    <location>
        <begin position="1"/>
        <end position="26"/>
    </location>
</feature>
<comment type="caution">
    <text evidence="2">The sequence shown here is derived from an EMBL/GenBank/DDBJ whole genome shotgun (WGS) entry which is preliminary data.</text>
</comment>
<sequence length="472" mass="47158">MTRRALALTAAGAALAAALLTPTAQAAPPAPAKPGKGPAWSTLVGSGVTTITEPGLHRTPDGTLHVAVATRDAANQNSISVSHVTAAGTYAGTSPAVGPWASTTLDPDLVSGVGGSGLRLVFGGLRTTTTGDAYSEGYLYSASADDAGAAWALAPNTAPVVGSTSGYGSYGTGVTTMPDGSLAAAYPLNSTITYQVGAGPVQSFTVPACCAYDMSLVQQDGVVWASWYANGSAASDQGVFVRQLYPTLGPTLQAPGSVSGGSSLAADQAVAMVARPGGGVYVAYKVGYPTAKSLAVWKVGDPSARTVPDSKGASYVALSTTPDGRLWVAFDGARKEARAVRTDPSATTFGAVQELKVPGEQVYGIAVDGGTGRGDVVVNTGTAVIHTQVLAGLTVQAKPGALKAGRAGLLKVTVTDAGDTVKGSKVKARGAKCTTNGKGVCVLRLGKARKGKVVVLATASGYDAGSDLVKVR</sequence>
<evidence type="ECO:0000313" key="2">
    <source>
        <dbReference type="EMBL" id="MXG88925.1"/>
    </source>
</evidence>
<evidence type="ECO:0008006" key="4">
    <source>
        <dbReference type="Google" id="ProtNLM"/>
    </source>
</evidence>
<proteinExistence type="predicted"/>
<dbReference type="AlphaFoldDB" id="A0A6L7EXB3"/>
<dbReference type="PROSITE" id="PS51318">
    <property type="entry name" value="TAT"/>
    <property type="match status" value="1"/>
</dbReference>
<keyword evidence="1" id="KW-0732">Signal</keyword>